<accession>A0A9D1PFE8</accession>
<dbReference type="InterPro" id="IPR001130">
    <property type="entry name" value="TatD-like"/>
</dbReference>
<dbReference type="InterPro" id="IPR032466">
    <property type="entry name" value="Metal_Hydrolase"/>
</dbReference>
<keyword evidence="1 3" id="KW-0378">Hydrolase</keyword>
<dbReference type="InterPro" id="IPR018228">
    <property type="entry name" value="DNase_TatD-rel_CS"/>
</dbReference>
<feature type="binding site" evidence="2">
    <location>
        <position position="226"/>
    </location>
    <ligand>
        <name>a divalent metal cation</name>
        <dbReference type="ChEBI" id="CHEBI:60240"/>
        <label>1</label>
    </ligand>
</feature>
<dbReference type="PIRSF" id="PIRSF005902">
    <property type="entry name" value="DNase_TatD"/>
    <property type="match status" value="1"/>
</dbReference>
<reference evidence="3" key="1">
    <citation type="journal article" date="2021" name="PeerJ">
        <title>Extensive microbial diversity within the chicken gut microbiome revealed by metagenomics and culture.</title>
        <authorList>
            <person name="Gilroy R."/>
            <person name="Ravi A."/>
            <person name="Getino M."/>
            <person name="Pursley I."/>
            <person name="Horton D.L."/>
            <person name="Alikhan N.F."/>
            <person name="Baker D."/>
            <person name="Gharbi K."/>
            <person name="Hall N."/>
            <person name="Watson M."/>
            <person name="Adriaenssens E.M."/>
            <person name="Foster-Nyarko E."/>
            <person name="Jarju S."/>
            <person name="Secka A."/>
            <person name="Antonio M."/>
            <person name="Oren A."/>
            <person name="Chaudhuri R.R."/>
            <person name="La Ragione R."/>
            <person name="Hildebrand F."/>
            <person name="Pallen M.J."/>
        </authorList>
    </citation>
    <scope>NUCLEOTIDE SEQUENCE</scope>
    <source>
        <strain evidence="3">CHK195-9823</strain>
    </source>
</reference>
<proteinExistence type="predicted"/>
<feature type="binding site" evidence="2">
    <location>
        <position position="148"/>
    </location>
    <ligand>
        <name>a divalent metal cation</name>
        <dbReference type="ChEBI" id="CHEBI:60240"/>
        <label>2</label>
    </ligand>
</feature>
<reference evidence="3" key="2">
    <citation type="submission" date="2021-04" db="EMBL/GenBank/DDBJ databases">
        <authorList>
            <person name="Gilroy R."/>
        </authorList>
    </citation>
    <scope>NUCLEOTIDE SEQUENCE</scope>
    <source>
        <strain evidence="3">CHK195-9823</strain>
    </source>
</reference>
<evidence type="ECO:0000256" key="2">
    <source>
        <dbReference type="PIRSR" id="PIRSR005902-1"/>
    </source>
</evidence>
<evidence type="ECO:0000313" key="4">
    <source>
        <dbReference type="Proteomes" id="UP000886814"/>
    </source>
</evidence>
<feature type="binding site" evidence="2">
    <location>
        <position position="110"/>
    </location>
    <ligand>
        <name>a divalent metal cation</name>
        <dbReference type="ChEBI" id="CHEBI:60240"/>
        <label>1</label>
    </ligand>
</feature>
<protein>
    <submittedName>
        <fullName evidence="3">TatD family hydrolase</fullName>
    </submittedName>
</protein>
<dbReference type="PANTHER" id="PTHR46124:SF2">
    <property type="entry name" value="D-AMINOACYL-TRNA DEACYLASE"/>
    <property type="match status" value="1"/>
</dbReference>
<dbReference type="PROSITE" id="PS01091">
    <property type="entry name" value="TATD_3"/>
    <property type="match status" value="1"/>
</dbReference>
<dbReference type="Proteomes" id="UP000886814">
    <property type="component" value="Unassembled WGS sequence"/>
</dbReference>
<gene>
    <name evidence="3" type="ORF">H9747_11250</name>
</gene>
<dbReference type="Gene3D" id="3.20.20.140">
    <property type="entry name" value="Metal-dependent hydrolases"/>
    <property type="match status" value="1"/>
</dbReference>
<dbReference type="EMBL" id="DXIQ01000071">
    <property type="protein sequence ID" value="HIV39549.1"/>
    <property type="molecule type" value="Genomic_DNA"/>
</dbReference>
<organism evidence="3 4">
    <name type="scientific">Candidatus Blautia stercorigallinarum</name>
    <dbReference type="NCBI Taxonomy" id="2838501"/>
    <lineage>
        <taxon>Bacteria</taxon>
        <taxon>Bacillati</taxon>
        <taxon>Bacillota</taxon>
        <taxon>Clostridia</taxon>
        <taxon>Lachnospirales</taxon>
        <taxon>Lachnospiraceae</taxon>
        <taxon>Blautia</taxon>
    </lineage>
</organism>
<dbReference type="SUPFAM" id="SSF51556">
    <property type="entry name" value="Metallo-dependent hydrolases"/>
    <property type="match status" value="1"/>
</dbReference>
<dbReference type="PANTHER" id="PTHR46124">
    <property type="entry name" value="D-AMINOACYL-TRNA DEACYLASE"/>
    <property type="match status" value="1"/>
</dbReference>
<dbReference type="AlphaFoldDB" id="A0A9D1PFE8"/>
<keyword evidence="2" id="KW-0479">Metal-binding</keyword>
<feature type="binding site" evidence="2">
    <location>
        <position position="173"/>
    </location>
    <ligand>
        <name>a divalent metal cation</name>
        <dbReference type="ChEBI" id="CHEBI:60240"/>
        <label>2</label>
    </ligand>
</feature>
<sequence>MIDSHIHLSCKCYNQTFPYIGYDGTKFTIVADGRRDALIDEMKSRGISCCIEPAIDVDSNELLLKLSKECDGFIYPAVGNHPTRCINSKLMDFKRVRKFSEGDGIIAIGETGLDYHYERKDQHRLKQKIWFQWQINLADKLGFPLILHIRQADEDAVKILRKNQKKLHGGVCHCFCGGADIAKIYTEEFGLCLGIGGTLLMKPEYMRQLEEAVIATPIEYLLLETDGPYVKPERPDDVTGKRWTKARNTSLILPAVAEKIAYLKGIPVEEVLRITEENTKRVFKIECVGCGSCCVCGHSRTAEAGG</sequence>
<dbReference type="PROSITE" id="PS01090">
    <property type="entry name" value="TATD_2"/>
    <property type="match status" value="1"/>
</dbReference>
<dbReference type="GO" id="GO:0016788">
    <property type="term" value="F:hydrolase activity, acting on ester bonds"/>
    <property type="evidence" value="ECO:0007669"/>
    <property type="project" value="InterPro"/>
</dbReference>
<dbReference type="GO" id="GO:0046872">
    <property type="term" value="F:metal ion binding"/>
    <property type="evidence" value="ECO:0007669"/>
    <property type="project" value="UniProtKB-KW"/>
</dbReference>
<evidence type="ECO:0000313" key="3">
    <source>
        <dbReference type="EMBL" id="HIV39549.1"/>
    </source>
</evidence>
<dbReference type="Pfam" id="PF01026">
    <property type="entry name" value="TatD_DNase"/>
    <property type="match status" value="1"/>
</dbReference>
<dbReference type="CDD" id="cd01310">
    <property type="entry name" value="TatD_DNAse"/>
    <property type="match status" value="1"/>
</dbReference>
<name>A0A9D1PFE8_9FIRM</name>
<evidence type="ECO:0000256" key="1">
    <source>
        <dbReference type="ARBA" id="ARBA00022801"/>
    </source>
</evidence>
<comment type="caution">
    <text evidence="3">The sequence shown here is derived from an EMBL/GenBank/DDBJ whole genome shotgun (WGS) entry which is preliminary data.</text>
</comment>